<sequence>MKISDTRLQNFRRILAEKKLRLTDVAECLGKAPAQVSAFGGKNPTKGIGDQIAREIEKALGLHHGYLDMPYGLDEFNNATVLSHTGRKLPVIGSIAAGAWCESYGTFDPRETTEWIDAPGPVGPRAFILRVEGISMEPKFMEGDKIVIDPSLDAQPGHYVAAKRSRDQAATLKQLKQEGNEQYLFALNPDWPERIIKMNEEWTICGRARWKITDL</sequence>
<dbReference type="PANTHER" id="PTHR33516:SF2">
    <property type="entry name" value="LEXA REPRESSOR-RELATED"/>
    <property type="match status" value="1"/>
</dbReference>
<reference evidence="2 3" key="1">
    <citation type="submission" date="2015-01" db="EMBL/GenBank/DDBJ databases">
        <title>Genome sequence of the beneficial rhizobacterium Pseudomonas fluorescens 2-79.</title>
        <authorList>
            <person name="Thuermer A."/>
            <person name="Daniel R."/>
        </authorList>
    </citation>
    <scope>NUCLEOTIDE SEQUENCE [LARGE SCALE GENOMIC DNA]</scope>
    <source>
        <strain evidence="2 3">2-79</strain>
    </source>
</reference>
<organism evidence="2 3">
    <name type="scientific">Pseudomonas fluorescens</name>
    <dbReference type="NCBI Taxonomy" id="294"/>
    <lineage>
        <taxon>Bacteria</taxon>
        <taxon>Pseudomonadati</taxon>
        <taxon>Pseudomonadota</taxon>
        <taxon>Gammaproteobacteria</taxon>
        <taxon>Pseudomonadales</taxon>
        <taxon>Pseudomonadaceae</taxon>
        <taxon>Pseudomonas</taxon>
    </lineage>
</organism>
<dbReference type="AlphaFoldDB" id="A0A0D0TTM7"/>
<dbReference type="PANTHER" id="PTHR33516">
    <property type="entry name" value="LEXA REPRESSOR"/>
    <property type="match status" value="1"/>
</dbReference>
<dbReference type="InterPro" id="IPR036286">
    <property type="entry name" value="LexA/Signal_pep-like_sf"/>
</dbReference>
<dbReference type="PATRIC" id="fig|294.125.peg.406"/>
<dbReference type="InterPro" id="IPR039418">
    <property type="entry name" value="LexA-like"/>
</dbReference>
<dbReference type="RefSeq" id="WP_043046663.1">
    <property type="nucleotide sequence ID" value="NZ_JXCQ01000003.1"/>
</dbReference>
<dbReference type="Proteomes" id="UP000032210">
    <property type="component" value="Unassembled WGS sequence"/>
</dbReference>
<evidence type="ECO:0000313" key="3">
    <source>
        <dbReference type="Proteomes" id="UP000032210"/>
    </source>
</evidence>
<dbReference type="SUPFAM" id="SSF51306">
    <property type="entry name" value="LexA/Signal peptidase"/>
    <property type="match status" value="1"/>
</dbReference>
<dbReference type="Pfam" id="PF00717">
    <property type="entry name" value="Peptidase_S24"/>
    <property type="match status" value="1"/>
</dbReference>
<dbReference type="InterPro" id="IPR050077">
    <property type="entry name" value="LexA_repressor"/>
</dbReference>
<dbReference type="InterPro" id="IPR015927">
    <property type="entry name" value="Peptidase_S24_S26A/B/C"/>
</dbReference>
<dbReference type="Gene3D" id="2.10.109.10">
    <property type="entry name" value="Umud Fragment, subunit A"/>
    <property type="match status" value="1"/>
</dbReference>
<comment type="caution">
    <text evidence="2">The sequence shown here is derived from an EMBL/GenBank/DDBJ whole genome shotgun (WGS) entry which is preliminary data.</text>
</comment>
<dbReference type="CDD" id="cd06529">
    <property type="entry name" value="S24_LexA-like"/>
    <property type="match status" value="1"/>
</dbReference>
<name>A0A0D0TTM7_PSEFL</name>
<accession>A0A0D0TTM7</accession>
<dbReference type="EMBL" id="JXCQ01000003">
    <property type="protein sequence ID" value="KIR24170.1"/>
    <property type="molecule type" value="Genomic_DNA"/>
</dbReference>
<evidence type="ECO:0000313" key="2">
    <source>
        <dbReference type="EMBL" id="KIR24170.1"/>
    </source>
</evidence>
<feature type="domain" description="Peptidase S24/S26A/S26B/S26C" evidence="1">
    <location>
        <begin position="90"/>
        <end position="208"/>
    </location>
</feature>
<gene>
    <name evidence="2" type="ORF">PFLU3_04010</name>
</gene>
<protein>
    <submittedName>
        <fullName evidence="2">Putative HTH-type transcriptional regulator</fullName>
    </submittedName>
</protein>
<evidence type="ECO:0000259" key="1">
    <source>
        <dbReference type="Pfam" id="PF00717"/>
    </source>
</evidence>
<proteinExistence type="predicted"/>